<keyword evidence="2" id="KW-1185">Reference proteome</keyword>
<protein>
    <submittedName>
        <fullName evidence="1">Uncharacterized protein</fullName>
    </submittedName>
</protein>
<evidence type="ECO:0000313" key="2">
    <source>
        <dbReference type="Proteomes" id="UP000009232"/>
    </source>
</evidence>
<name>F6DCF2_THICA</name>
<dbReference type="EMBL" id="CP002776">
    <property type="protein sequence ID" value="AEG31538.1"/>
    <property type="molecule type" value="Genomic_DNA"/>
</dbReference>
<proteinExistence type="predicted"/>
<evidence type="ECO:0000313" key="1">
    <source>
        <dbReference type="EMBL" id="AEG31538.1"/>
    </source>
</evidence>
<organism evidence="1 2">
    <name type="scientific">Thiomicrospira cyclica (strain DSM 14477 / JCM 11371 / ALM1)</name>
    <name type="common">Thioalkalimicrobium cyclicum</name>
    <dbReference type="NCBI Taxonomy" id="717773"/>
    <lineage>
        <taxon>Bacteria</taxon>
        <taxon>Pseudomonadati</taxon>
        <taxon>Pseudomonadota</taxon>
        <taxon>Gammaproteobacteria</taxon>
        <taxon>Thiotrichales</taxon>
        <taxon>Piscirickettsiaceae</taxon>
        <taxon>Thiomicrospira</taxon>
    </lineage>
</organism>
<dbReference type="RefSeq" id="WP_013835317.1">
    <property type="nucleotide sequence ID" value="NC_015581.1"/>
</dbReference>
<reference evidence="1 2" key="1">
    <citation type="submission" date="2011-05" db="EMBL/GenBank/DDBJ databases">
        <title>Complete sequence of Thioalkalimicrobium cyclicum ALM1.</title>
        <authorList>
            <consortium name="US DOE Joint Genome Institute"/>
            <person name="Lucas S."/>
            <person name="Han J."/>
            <person name="Lapidus A."/>
            <person name="Cheng J.-F."/>
            <person name="Goodwin L."/>
            <person name="Pitluck S."/>
            <person name="Peters L."/>
            <person name="Mikhailova N."/>
            <person name="Davenport K."/>
            <person name="Han C."/>
            <person name="Tapia R."/>
            <person name="Land M."/>
            <person name="Hauser L."/>
            <person name="Kyrpides N."/>
            <person name="Ivanova N."/>
            <person name="Pagani I."/>
            <person name="Kappler U."/>
            <person name="Woyke T."/>
        </authorList>
    </citation>
    <scope>NUCLEOTIDE SEQUENCE [LARGE SCALE GENOMIC DNA]</scope>
    <source>
        <strain evidence="2">DSM 14477 / JCM 11371 / ALM1</strain>
    </source>
</reference>
<dbReference type="KEGG" id="tcy:Thicy_0766"/>
<dbReference type="HOGENOM" id="CLU_2811101_0_0_6"/>
<dbReference type="OrthoDB" id="5616417at2"/>
<accession>F6DCF2</accession>
<dbReference type="AlphaFoldDB" id="F6DCF2"/>
<gene>
    <name evidence="1" type="ordered locus">Thicy_0766</name>
</gene>
<sequence length="67" mass="7729">MPSIDNLQPISQFAESFSQRLGIKPRSLKMMIDRNQDELIQTGAVFKTKGKSRLIDSQAFMAWYLNH</sequence>
<dbReference type="STRING" id="717773.Thicy_0766"/>
<dbReference type="Proteomes" id="UP000009232">
    <property type="component" value="Chromosome"/>
</dbReference>